<dbReference type="Proteomes" id="UP000002704">
    <property type="component" value="Chromosome"/>
</dbReference>
<sequence length="89" mass="10067">MFHPFLDLLFGVLFLCTLRPVVQFRTQGERDVGQWTKNRQFAKPALCSIIARKTNRVVQFKLLNEKPGPIIRSPYKSGAIFVADVSTGS</sequence>
<accession>Q3K6G1</accession>
<dbReference type="AlphaFoldDB" id="Q3K6G1"/>
<reference evidence="1 2" key="1">
    <citation type="journal article" date="2009" name="Genome Biol.">
        <title>Genomic and genetic analyses of diversity and plant interactions of Pseudomonas fluorescens.</title>
        <authorList>
            <person name="Silby M.W."/>
            <person name="Cerdeno-Tarraga A.M."/>
            <person name="Vernikos G.S."/>
            <person name="Giddens S.R."/>
            <person name="Jackson R.W."/>
            <person name="Preston G.M."/>
            <person name="Zhang X.X."/>
            <person name="Moon C.D."/>
            <person name="Gehrig S.M."/>
            <person name="Godfrey S.A."/>
            <person name="Knight C.G."/>
            <person name="Malone J.G."/>
            <person name="Robinson Z."/>
            <person name="Spiers A.J."/>
            <person name="Harris S."/>
            <person name="Challis G.L."/>
            <person name="Yaxley A.M."/>
            <person name="Harris D."/>
            <person name="Seeger K."/>
            <person name="Murphy L."/>
            <person name="Rutter S."/>
            <person name="Squares R."/>
            <person name="Quail M.A."/>
            <person name="Saunders E."/>
            <person name="Mavromatis K."/>
            <person name="Brettin T.S."/>
            <person name="Bentley S.D."/>
            <person name="Hothersall J."/>
            <person name="Stephens E."/>
            <person name="Thomas C.M."/>
            <person name="Parkhill J."/>
            <person name="Levy S.B."/>
            <person name="Rainey P.B."/>
            <person name="Thomson N.R."/>
        </authorList>
    </citation>
    <scope>NUCLEOTIDE SEQUENCE [LARGE SCALE GENOMIC DNA]</scope>
    <source>
        <strain evidence="1 2">Pf0-1</strain>
    </source>
</reference>
<gene>
    <name evidence="1" type="ordered locus">Pfl01_4906</name>
</gene>
<evidence type="ECO:0000313" key="2">
    <source>
        <dbReference type="Proteomes" id="UP000002704"/>
    </source>
</evidence>
<organism evidence="1 2">
    <name type="scientific">Pseudomonas fluorescens (strain Pf0-1)</name>
    <dbReference type="NCBI Taxonomy" id="205922"/>
    <lineage>
        <taxon>Bacteria</taxon>
        <taxon>Pseudomonadati</taxon>
        <taxon>Pseudomonadota</taxon>
        <taxon>Gammaproteobacteria</taxon>
        <taxon>Pseudomonadales</taxon>
        <taxon>Pseudomonadaceae</taxon>
        <taxon>Pseudomonas</taxon>
    </lineage>
</organism>
<dbReference type="EMBL" id="CP000094">
    <property type="protein sequence ID" value="ABA76643.1"/>
    <property type="molecule type" value="Genomic_DNA"/>
</dbReference>
<evidence type="ECO:0000313" key="1">
    <source>
        <dbReference type="EMBL" id="ABA76643.1"/>
    </source>
</evidence>
<proteinExistence type="predicted"/>
<dbReference type="HOGENOM" id="CLU_2452318_0_0_6"/>
<protein>
    <submittedName>
        <fullName evidence="1">Uncharacterized protein</fullName>
    </submittedName>
</protein>
<dbReference type="KEGG" id="pfo:Pfl01_4906"/>
<name>Q3K6G1_PSEPF</name>